<dbReference type="OrthoDB" id="1666796at2759"/>
<feature type="transmembrane region" description="Helical" evidence="7">
    <location>
        <begin position="519"/>
        <end position="539"/>
    </location>
</feature>
<evidence type="ECO:0000256" key="6">
    <source>
        <dbReference type="ARBA" id="ARBA00023136"/>
    </source>
</evidence>
<comment type="similarity">
    <text evidence="2 7">Belongs to the nonaspanin (TM9SF) (TC 9.A.2) family.</text>
</comment>
<evidence type="ECO:0000256" key="5">
    <source>
        <dbReference type="ARBA" id="ARBA00022989"/>
    </source>
</evidence>
<keyword evidence="5 7" id="KW-1133">Transmembrane helix</keyword>
<comment type="subcellular location">
    <subcellularLocation>
        <location evidence="1">Membrane</location>
        <topology evidence="1">Multi-pass membrane protein</topology>
    </subcellularLocation>
</comment>
<dbReference type="EMBL" id="GL871074">
    <property type="protein sequence ID" value="EGC35014.1"/>
    <property type="molecule type" value="Genomic_DNA"/>
</dbReference>
<evidence type="ECO:0000256" key="1">
    <source>
        <dbReference type="ARBA" id="ARBA00004141"/>
    </source>
</evidence>
<dbReference type="AlphaFoldDB" id="F0ZM00"/>
<gene>
    <name evidence="9" type="ORF">DICPUDRAFT_98028</name>
</gene>
<feature type="transmembrane region" description="Helical" evidence="7">
    <location>
        <begin position="697"/>
        <end position="720"/>
    </location>
</feature>
<dbReference type="GeneID" id="10501860"/>
<accession>F0ZM00</accession>
<evidence type="ECO:0000256" key="2">
    <source>
        <dbReference type="ARBA" id="ARBA00005227"/>
    </source>
</evidence>
<feature type="compositionally biased region" description="Polar residues" evidence="8">
    <location>
        <begin position="324"/>
        <end position="341"/>
    </location>
</feature>
<keyword evidence="3 7" id="KW-0812">Transmembrane</keyword>
<dbReference type="VEuPathDB" id="AmoebaDB:DICPUDRAFT_98028"/>
<feature type="transmembrane region" description="Helical" evidence="7">
    <location>
        <begin position="247"/>
        <end position="275"/>
    </location>
</feature>
<dbReference type="GO" id="GO:0016020">
    <property type="term" value="C:membrane"/>
    <property type="evidence" value="ECO:0000318"/>
    <property type="project" value="GO_Central"/>
</dbReference>
<feature type="transmembrane region" description="Helical" evidence="7">
    <location>
        <begin position="420"/>
        <end position="439"/>
    </location>
</feature>
<feature type="transmembrane region" description="Helical" evidence="7">
    <location>
        <begin position="661"/>
        <end position="685"/>
    </location>
</feature>
<name>F0ZM00_DICPU</name>
<dbReference type="PANTHER" id="PTHR10766:SF174">
    <property type="entry name" value="TRANSMEMBRANE 9 SUPERFAMILY MEMBER"/>
    <property type="match status" value="1"/>
</dbReference>
<evidence type="ECO:0000256" key="8">
    <source>
        <dbReference type="SAM" id="MobiDB-lite"/>
    </source>
</evidence>
<dbReference type="InterPro" id="IPR004240">
    <property type="entry name" value="EMP70"/>
</dbReference>
<evidence type="ECO:0000313" key="10">
    <source>
        <dbReference type="Proteomes" id="UP000001064"/>
    </source>
</evidence>
<keyword evidence="10" id="KW-1185">Reference proteome</keyword>
<dbReference type="FunCoup" id="F0ZM00">
    <property type="interactions" value="287"/>
</dbReference>
<evidence type="ECO:0000313" key="9">
    <source>
        <dbReference type="EMBL" id="EGC35014.1"/>
    </source>
</evidence>
<protein>
    <recommendedName>
        <fullName evidence="7">Transmembrane 9 superfamily member</fullName>
    </recommendedName>
</protein>
<feature type="transmembrane region" description="Helical" evidence="7">
    <location>
        <begin position="632"/>
        <end position="655"/>
    </location>
</feature>
<evidence type="ECO:0000256" key="3">
    <source>
        <dbReference type="ARBA" id="ARBA00022692"/>
    </source>
</evidence>
<proteinExistence type="inferred from homology"/>
<sequence length="733" mass="84471">MKKKFVGIIIIIIFIFFFSINSHKLKVINGTNGGGLSEDGSSHLFQYGEDIQFYYNYITPYDNPQQLYSLEKLQLCLTDGNQIIGQHKKQLSFILSFLDKQLIDSSIPIMFAKNFNETLICNNKITKTNKKVILDSIKQDYILKVYIDNIPSFLKIGRVINECKYSNHHDPKTATDCKKSYYINTYYKISLHYNKNRLINVDINPLKPVLIDENDDKDINFKFTYSIEWYTTEESSNSRLTRHASQISLYTMIISIVNSAVISIIWILILGYIYYEFNKNRFNAMKTRIYNSGNSNNNNNNNTANNNEVTYDYNNDEYDHNDIESSIGNNSEQKPYRQHQASSPTSISKYTTITDKKYNNMGFGPKISKYNLIKPIKYSDLFISLISLGVQLFSIFILAIILLVWKSKTLSSKTLLDSAIILYPISSILGGYVSSFMFLNSSSSSGSNNNNDTISNNSSSNIFSNSTENWIKTCIYSSYFIPTVVSTIIIFTKIVISFSSDFDSVNGLSIVAWGKLSTAIITLFFLGSPLSMLSFYLNIRKSKKNNNNNNDSLSSSSPLFLELIISISNATSFSTQTFLNNAVKRYSFFYNNYLLVLICGIFPFSIIYTFGQSVMKYLFTRGYLVINRWYSTELLAFFFVLLICNILFSFIIINYGKDHQWQWWSFFSSFSISIYIMAHFLLYRYQETQFTGFIQIYFFYLYSIIISSLFGVMCGTIGYLTSNYYIGKLFLNK</sequence>
<keyword evidence="6 7" id="KW-0472">Membrane</keyword>
<dbReference type="Proteomes" id="UP000001064">
    <property type="component" value="Unassembled WGS sequence"/>
</dbReference>
<dbReference type="OMA" id="ITIVINY"/>
<dbReference type="GO" id="GO:0072657">
    <property type="term" value="P:protein localization to membrane"/>
    <property type="evidence" value="ECO:0000318"/>
    <property type="project" value="GO_Central"/>
</dbReference>
<organism evidence="9 10">
    <name type="scientific">Dictyostelium purpureum</name>
    <name type="common">Slime mold</name>
    <dbReference type="NCBI Taxonomy" id="5786"/>
    <lineage>
        <taxon>Eukaryota</taxon>
        <taxon>Amoebozoa</taxon>
        <taxon>Evosea</taxon>
        <taxon>Eumycetozoa</taxon>
        <taxon>Dictyostelia</taxon>
        <taxon>Dictyosteliales</taxon>
        <taxon>Dictyosteliaceae</taxon>
        <taxon>Dictyostelium</taxon>
    </lineage>
</organism>
<dbReference type="InParanoid" id="F0ZM00"/>
<dbReference type="Pfam" id="PF02990">
    <property type="entry name" value="EMP70"/>
    <property type="match status" value="1"/>
</dbReference>
<dbReference type="eggNOG" id="KOG1277">
    <property type="taxonomic scope" value="Eukaryota"/>
</dbReference>
<keyword evidence="4" id="KW-0732">Signal</keyword>
<evidence type="ECO:0000256" key="4">
    <source>
        <dbReference type="ARBA" id="ARBA00022729"/>
    </source>
</evidence>
<feature type="region of interest" description="Disordered" evidence="8">
    <location>
        <begin position="322"/>
        <end position="341"/>
    </location>
</feature>
<dbReference type="PANTHER" id="PTHR10766">
    <property type="entry name" value="TRANSMEMBRANE 9 SUPERFAMILY PROTEIN"/>
    <property type="match status" value="1"/>
</dbReference>
<feature type="transmembrane region" description="Helical" evidence="7">
    <location>
        <begin position="479"/>
        <end position="499"/>
    </location>
</feature>
<feature type="transmembrane region" description="Helical" evidence="7">
    <location>
        <begin position="381"/>
        <end position="405"/>
    </location>
</feature>
<reference evidence="10" key="1">
    <citation type="journal article" date="2011" name="Genome Biol.">
        <title>Comparative genomics of the social amoebae Dictyostelium discoideum and Dictyostelium purpureum.</title>
        <authorList>
            <consortium name="US DOE Joint Genome Institute (JGI-PGF)"/>
            <person name="Sucgang R."/>
            <person name="Kuo A."/>
            <person name="Tian X."/>
            <person name="Salerno W."/>
            <person name="Parikh A."/>
            <person name="Feasley C.L."/>
            <person name="Dalin E."/>
            <person name="Tu H."/>
            <person name="Huang E."/>
            <person name="Barry K."/>
            <person name="Lindquist E."/>
            <person name="Shapiro H."/>
            <person name="Bruce D."/>
            <person name="Schmutz J."/>
            <person name="Salamov A."/>
            <person name="Fey P."/>
            <person name="Gaudet P."/>
            <person name="Anjard C."/>
            <person name="Babu M.M."/>
            <person name="Basu S."/>
            <person name="Bushmanova Y."/>
            <person name="van der Wel H."/>
            <person name="Katoh-Kurasawa M."/>
            <person name="Dinh C."/>
            <person name="Coutinho P.M."/>
            <person name="Saito T."/>
            <person name="Elias M."/>
            <person name="Schaap P."/>
            <person name="Kay R.R."/>
            <person name="Henrissat B."/>
            <person name="Eichinger L."/>
            <person name="Rivero F."/>
            <person name="Putnam N.H."/>
            <person name="West C.M."/>
            <person name="Loomis W.F."/>
            <person name="Chisholm R.L."/>
            <person name="Shaulsky G."/>
            <person name="Strassmann J.E."/>
            <person name="Queller D.C."/>
            <person name="Kuspa A."/>
            <person name="Grigoriev I.V."/>
        </authorList>
    </citation>
    <scope>NUCLEOTIDE SEQUENCE [LARGE SCALE GENOMIC DNA]</scope>
    <source>
        <strain evidence="10">QSDP1</strain>
    </source>
</reference>
<dbReference type="KEGG" id="dpp:DICPUDRAFT_98028"/>
<evidence type="ECO:0000256" key="7">
    <source>
        <dbReference type="RuleBase" id="RU363079"/>
    </source>
</evidence>
<feature type="transmembrane region" description="Helical" evidence="7">
    <location>
        <begin position="591"/>
        <end position="611"/>
    </location>
</feature>
<dbReference type="RefSeq" id="XP_003288442.1">
    <property type="nucleotide sequence ID" value="XM_003288394.1"/>
</dbReference>